<gene>
    <name evidence="3" type="primary">si:dkey-187a12.4</name>
</gene>
<evidence type="ECO:0000259" key="1">
    <source>
        <dbReference type="Pfam" id="PF16064"/>
    </source>
</evidence>
<reference evidence="3" key="1">
    <citation type="submission" date="2025-08" db="UniProtKB">
        <authorList>
            <consortium name="RefSeq"/>
        </authorList>
    </citation>
    <scope>IDENTIFICATION</scope>
</reference>
<evidence type="ECO:0000313" key="3">
    <source>
        <dbReference type="RefSeq" id="XP_030628582.1"/>
    </source>
</evidence>
<dbReference type="InParanoid" id="A0A6J2V9K6"/>
<accession>A0A6J2V9K6</accession>
<dbReference type="RefSeq" id="XP_030628582.1">
    <property type="nucleotide sequence ID" value="XM_030772722.1"/>
</dbReference>
<sequence length="278" mass="31773">MEQNNGSTSNWTIQRRVEGLVNKHMADMALETLQQRLTAVSEEMNHLSDDLSRREEIPKRADDVSRRTDVNYNVETISETYTGVAGEKLMPDTSETAAQRKIISLLIEIKEEQQRQWAVLKDLQARLQGQVCEEEVEALDIDLPLQTMEQLDETEKHLEDAGAQKRMVSHLSRMGGATVDDAVRRLMQAVLSFGVGSELNWVGRGQKRSFRNTRLQGVLFRALKRTPVGKEATHHQFADVVKKWLRFAPFRQGGSGRRQHYKPPVEFMCPKYHTDTEG</sequence>
<dbReference type="GeneID" id="115810724"/>
<feature type="domain" description="DUF4806" evidence="1">
    <location>
        <begin position="141"/>
        <end position="221"/>
    </location>
</feature>
<dbReference type="AlphaFoldDB" id="A0A6J2V9K6"/>
<proteinExistence type="predicted"/>
<dbReference type="Pfam" id="PF16064">
    <property type="entry name" value="DUF4806"/>
    <property type="match status" value="1"/>
</dbReference>
<organism evidence="2 3">
    <name type="scientific">Chanos chanos</name>
    <name type="common">Milkfish</name>
    <name type="synonym">Mugil chanos</name>
    <dbReference type="NCBI Taxonomy" id="29144"/>
    <lineage>
        <taxon>Eukaryota</taxon>
        <taxon>Metazoa</taxon>
        <taxon>Chordata</taxon>
        <taxon>Craniata</taxon>
        <taxon>Vertebrata</taxon>
        <taxon>Euteleostomi</taxon>
        <taxon>Actinopterygii</taxon>
        <taxon>Neopterygii</taxon>
        <taxon>Teleostei</taxon>
        <taxon>Ostariophysi</taxon>
        <taxon>Gonorynchiformes</taxon>
        <taxon>Chanidae</taxon>
        <taxon>Chanos</taxon>
    </lineage>
</organism>
<dbReference type="PANTHER" id="PTHR34153:SF2">
    <property type="entry name" value="SI:CH211-262H13.3-RELATED"/>
    <property type="match status" value="1"/>
</dbReference>
<dbReference type="PANTHER" id="PTHR34153">
    <property type="entry name" value="SI:CH211-262H13.3-RELATED-RELATED"/>
    <property type="match status" value="1"/>
</dbReference>
<dbReference type="InterPro" id="IPR032071">
    <property type="entry name" value="DUF4806"/>
</dbReference>
<dbReference type="Proteomes" id="UP000504632">
    <property type="component" value="Chromosome 4"/>
</dbReference>
<name>A0A6J2V9K6_CHACN</name>
<protein>
    <submittedName>
        <fullName evidence="3">Uncharacterized protein si:dkey-187a12.4</fullName>
    </submittedName>
</protein>
<dbReference type="OrthoDB" id="8887905at2759"/>
<evidence type="ECO:0000313" key="2">
    <source>
        <dbReference type="Proteomes" id="UP000504632"/>
    </source>
</evidence>
<keyword evidence="2" id="KW-1185">Reference proteome</keyword>